<feature type="compositionally biased region" description="Basic and acidic residues" evidence="2">
    <location>
        <begin position="81"/>
        <end position="90"/>
    </location>
</feature>
<gene>
    <name evidence="4" type="ORF">Tci_015596</name>
</gene>
<protein>
    <recommendedName>
        <fullName evidence="3">CCHC-type domain-containing protein</fullName>
    </recommendedName>
</protein>
<dbReference type="GO" id="GO:0008270">
    <property type="term" value="F:zinc ion binding"/>
    <property type="evidence" value="ECO:0007669"/>
    <property type="project" value="UniProtKB-KW"/>
</dbReference>
<dbReference type="Gene3D" id="4.10.60.10">
    <property type="entry name" value="Zinc finger, CCHC-type"/>
    <property type="match status" value="1"/>
</dbReference>
<dbReference type="SMART" id="SM00343">
    <property type="entry name" value="ZnF_C2HC"/>
    <property type="match status" value="2"/>
</dbReference>
<dbReference type="InterPro" id="IPR036875">
    <property type="entry name" value="Znf_CCHC_sf"/>
</dbReference>
<organism evidence="4">
    <name type="scientific">Tanacetum cinerariifolium</name>
    <name type="common">Dalmatian daisy</name>
    <name type="synonym">Chrysanthemum cinerariifolium</name>
    <dbReference type="NCBI Taxonomy" id="118510"/>
    <lineage>
        <taxon>Eukaryota</taxon>
        <taxon>Viridiplantae</taxon>
        <taxon>Streptophyta</taxon>
        <taxon>Embryophyta</taxon>
        <taxon>Tracheophyta</taxon>
        <taxon>Spermatophyta</taxon>
        <taxon>Magnoliopsida</taxon>
        <taxon>eudicotyledons</taxon>
        <taxon>Gunneridae</taxon>
        <taxon>Pentapetalae</taxon>
        <taxon>asterids</taxon>
        <taxon>campanulids</taxon>
        <taxon>Asterales</taxon>
        <taxon>Asteraceae</taxon>
        <taxon>Asteroideae</taxon>
        <taxon>Anthemideae</taxon>
        <taxon>Anthemidinae</taxon>
        <taxon>Tanacetum</taxon>
    </lineage>
</organism>
<feature type="region of interest" description="Disordered" evidence="2">
    <location>
        <begin position="81"/>
        <end position="121"/>
    </location>
</feature>
<dbReference type="Pfam" id="PF19259">
    <property type="entry name" value="Ty3_capsid"/>
    <property type="match status" value="1"/>
</dbReference>
<dbReference type="Pfam" id="PF14223">
    <property type="entry name" value="Retrotran_gag_2"/>
    <property type="match status" value="1"/>
</dbReference>
<keyword evidence="1" id="KW-0479">Metal-binding</keyword>
<accession>A0A6L2K2H0</accession>
<keyword evidence="1" id="KW-0863">Zinc-finger</keyword>
<feature type="domain" description="CCHC-type" evidence="3">
    <location>
        <begin position="185"/>
        <end position="200"/>
    </location>
</feature>
<name>A0A6L2K2H0_TANCI</name>
<proteinExistence type="predicted"/>
<sequence>MEDELRSLKLKDMNIAAYTQRFHELVLLCPEAVLTEKKKVEAYIKGLLENIKGETTSSRPVNMNEVVRMAHTLMEQKVQAKAERVSEGNKRKWANSQGGNRNNNNNNNGGNYQGNNHHPQYNNQRQGNMRALTNAPAEQVEYKGPKPFCNNCKKHHNGNCWATCHNCERPGHRLNDFKKRSTSVCYECREKGHTQNHCPKKNNPQGEQDRGRAYVIKEADKDEGPNIVIVSLEKSNKNVNGWKDNPVPDSDGNLTTTTERVFETYKNVKQDIRDQLNAEAEAVQIILTGIDNDIYSTIDACPNTCEMWNAIKWLKQGESINVQDLETNLYWEFGKFTSQDGESLELYYSRFYKMMNELIRNQCKVTNHQVNVQFLLQLQPKWQRAREIVGSSMKPKRAKDATYHREKMLLCKQEEDGIELNAEQADWKDDIDDESDDQELEAHYMYMAKVQEVSPDAVDSGPIFDTEPEQKVQNDDHYDVFTIECQHPEQSESVHIEQDAHNVVIESMDMNYDSEQID</sequence>
<feature type="compositionally biased region" description="Low complexity" evidence="2">
    <location>
        <begin position="95"/>
        <end position="116"/>
    </location>
</feature>
<dbReference type="PROSITE" id="PS50158">
    <property type="entry name" value="ZF_CCHC"/>
    <property type="match status" value="1"/>
</dbReference>
<comment type="caution">
    <text evidence="4">The sequence shown here is derived from an EMBL/GenBank/DDBJ whole genome shotgun (WGS) entry which is preliminary data.</text>
</comment>
<dbReference type="AlphaFoldDB" id="A0A6L2K2H0"/>
<keyword evidence="1" id="KW-0862">Zinc</keyword>
<dbReference type="InterPro" id="IPR045358">
    <property type="entry name" value="Ty3_capsid"/>
</dbReference>
<dbReference type="SUPFAM" id="SSF57756">
    <property type="entry name" value="Retrovirus zinc finger-like domains"/>
    <property type="match status" value="1"/>
</dbReference>
<evidence type="ECO:0000313" key="4">
    <source>
        <dbReference type="EMBL" id="GEU43618.1"/>
    </source>
</evidence>
<dbReference type="GO" id="GO:0003676">
    <property type="term" value="F:nucleic acid binding"/>
    <property type="evidence" value="ECO:0007669"/>
    <property type="project" value="InterPro"/>
</dbReference>
<evidence type="ECO:0000259" key="3">
    <source>
        <dbReference type="PROSITE" id="PS50158"/>
    </source>
</evidence>
<reference evidence="4" key="1">
    <citation type="journal article" date="2019" name="Sci. Rep.">
        <title>Draft genome of Tanacetum cinerariifolium, the natural source of mosquito coil.</title>
        <authorList>
            <person name="Yamashiro T."/>
            <person name="Shiraishi A."/>
            <person name="Satake H."/>
            <person name="Nakayama K."/>
        </authorList>
    </citation>
    <scope>NUCLEOTIDE SEQUENCE</scope>
</reference>
<dbReference type="EMBL" id="BKCJ010001734">
    <property type="protein sequence ID" value="GEU43618.1"/>
    <property type="molecule type" value="Genomic_DNA"/>
</dbReference>
<dbReference type="InterPro" id="IPR001878">
    <property type="entry name" value="Znf_CCHC"/>
</dbReference>
<evidence type="ECO:0000256" key="2">
    <source>
        <dbReference type="SAM" id="MobiDB-lite"/>
    </source>
</evidence>
<evidence type="ECO:0000256" key="1">
    <source>
        <dbReference type="PROSITE-ProRule" id="PRU00047"/>
    </source>
</evidence>